<sequence>MTSLIVHLGFMMATQTPGEPDPNTVTPGVVGFFAIAFVGVATVFLGLDMVKRVRRTTYREEIKARLQAEMAERDADTKPE</sequence>
<protein>
    <submittedName>
        <fullName evidence="2">Uncharacterized protein</fullName>
    </submittedName>
</protein>
<dbReference type="AlphaFoldDB" id="A0A7W9E3U4"/>
<dbReference type="OrthoDB" id="5122705at2"/>
<keyword evidence="1" id="KW-0812">Transmembrane</keyword>
<reference evidence="2 3" key="1">
    <citation type="submission" date="2020-08" db="EMBL/GenBank/DDBJ databases">
        <title>Sequencing the genomes of 1000 actinobacteria strains.</title>
        <authorList>
            <person name="Klenk H.-P."/>
        </authorList>
    </citation>
    <scope>NUCLEOTIDE SEQUENCE [LARGE SCALE GENOMIC DNA]</scope>
    <source>
        <strain evidence="2 3">DSM 21065</strain>
    </source>
</reference>
<dbReference type="Proteomes" id="UP000561726">
    <property type="component" value="Unassembled WGS sequence"/>
</dbReference>
<keyword evidence="1" id="KW-0472">Membrane</keyword>
<evidence type="ECO:0000313" key="2">
    <source>
        <dbReference type="EMBL" id="MBB5641992.1"/>
    </source>
</evidence>
<name>A0A7W9E3U4_9MICO</name>
<evidence type="ECO:0000256" key="1">
    <source>
        <dbReference type="SAM" id="Phobius"/>
    </source>
</evidence>
<keyword evidence="1" id="KW-1133">Transmembrane helix</keyword>
<organism evidence="2 3">
    <name type="scientific">Cryobacterium roopkundense</name>
    <dbReference type="NCBI Taxonomy" id="1001240"/>
    <lineage>
        <taxon>Bacteria</taxon>
        <taxon>Bacillati</taxon>
        <taxon>Actinomycetota</taxon>
        <taxon>Actinomycetes</taxon>
        <taxon>Micrococcales</taxon>
        <taxon>Microbacteriaceae</taxon>
        <taxon>Cryobacterium</taxon>
    </lineage>
</organism>
<gene>
    <name evidence="2" type="ORF">BJ997_002540</name>
</gene>
<proteinExistence type="predicted"/>
<accession>A0A7W9E3U4</accession>
<dbReference type="RefSeq" id="WP_035835005.1">
    <property type="nucleotide sequence ID" value="NZ_JACHBQ010000001.1"/>
</dbReference>
<dbReference type="EMBL" id="JACHBQ010000001">
    <property type="protein sequence ID" value="MBB5641992.1"/>
    <property type="molecule type" value="Genomic_DNA"/>
</dbReference>
<comment type="caution">
    <text evidence="2">The sequence shown here is derived from an EMBL/GenBank/DDBJ whole genome shotgun (WGS) entry which is preliminary data.</text>
</comment>
<feature type="transmembrane region" description="Helical" evidence="1">
    <location>
        <begin position="28"/>
        <end position="50"/>
    </location>
</feature>
<evidence type="ECO:0000313" key="3">
    <source>
        <dbReference type="Proteomes" id="UP000561726"/>
    </source>
</evidence>